<reference evidence="1" key="1">
    <citation type="journal article" date="2021" name="Proc. Natl. Acad. Sci. U.S.A.">
        <title>A Catalog of Tens of Thousands of Viruses from Human Metagenomes Reveals Hidden Associations with Chronic Diseases.</title>
        <authorList>
            <person name="Tisza M.J."/>
            <person name="Buck C.B."/>
        </authorList>
    </citation>
    <scope>NUCLEOTIDE SEQUENCE</scope>
    <source>
        <strain evidence="1">Ctu3532</strain>
    </source>
</reference>
<proteinExistence type="predicted"/>
<sequence length="69" mass="7737">MPKTKDSQIVFLRAIRSSGNGFCAHNFAVRKTRGTKAGFRAALRRQTRVFSQKTHAPAVPKRTRFFSAA</sequence>
<protein>
    <submittedName>
        <fullName evidence="1">Uncharacterized protein</fullName>
    </submittedName>
</protein>
<name>A0A8S5THY8_9CAUD</name>
<accession>A0A8S5THY8</accession>
<dbReference type="EMBL" id="BK032830">
    <property type="protein sequence ID" value="DAF62940.1"/>
    <property type="molecule type" value="Genomic_DNA"/>
</dbReference>
<organism evidence="1">
    <name type="scientific">Caudovirales sp. ctu3532</name>
    <dbReference type="NCBI Taxonomy" id="2827639"/>
    <lineage>
        <taxon>Viruses</taxon>
        <taxon>Duplodnaviria</taxon>
        <taxon>Heunggongvirae</taxon>
        <taxon>Uroviricota</taxon>
        <taxon>Caudoviricetes</taxon>
    </lineage>
</organism>
<evidence type="ECO:0000313" key="1">
    <source>
        <dbReference type="EMBL" id="DAF62940.1"/>
    </source>
</evidence>